<evidence type="ECO:0000259" key="4">
    <source>
        <dbReference type="Pfam" id="PF04577"/>
    </source>
</evidence>
<feature type="domain" description="Glycosyltransferase 61 catalytic" evidence="4">
    <location>
        <begin position="138"/>
        <end position="308"/>
    </location>
</feature>
<dbReference type="OrthoDB" id="1156086at2"/>
<evidence type="ECO:0000313" key="6">
    <source>
        <dbReference type="Proteomes" id="UP000253919"/>
    </source>
</evidence>
<proteinExistence type="predicted"/>
<dbReference type="GO" id="GO:0016757">
    <property type="term" value="F:glycosyltransferase activity"/>
    <property type="evidence" value="ECO:0007669"/>
    <property type="project" value="UniProtKB-KW"/>
</dbReference>
<keyword evidence="6" id="KW-1185">Reference proteome</keyword>
<gene>
    <name evidence="5" type="ORF">AHMF7616_00605</name>
</gene>
<name>A0A369QEL1_9BACT</name>
<dbReference type="AlphaFoldDB" id="A0A369QEL1"/>
<reference evidence="5 6" key="1">
    <citation type="submission" date="2018-04" db="EMBL/GenBank/DDBJ databases">
        <title>Adhaeribacter sp. HMF7616 genome sequencing and assembly.</title>
        <authorList>
            <person name="Kang H."/>
            <person name="Kang J."/>
            <person name="Cha I."/>
            <person name="Kim H."/>
            <person name="Joh K."/>
        </authorList>
    </citation>
    <scope>NUCLEOTIDE SEQUENCE [LARGE SCALE GENOMIC DNA]</scope>
    <source>
        <strain evidence="5 6">HMF7616</strain>
    </source>
</reference>
<evidence type="ECO:0000256" key="2">
    <source>
        <dbReference type="ARBA" id="ARBA00022679"/>
    </source>
</evidence>
<dbReference type="InterPro" id="IPR007657">
    <property type="entry name" value="Glycosyltransferase_61"/>
</dbReference>
<evidence type="ECO:0000313" key="5">
    <source>
        <dbReference type="EMBL" id="RDC62015.1"/>
    </source>
</evidence>
<evidence type="ECO:0000256" key="1">
    <source>
        <dbReference type="ARBA" id="ARBA00022676"/>
    </source>
</evidence>
<dbReference type="RefSeq" id="WP_115371521.1">
    <property type="nucleotide sequence ID" value="NZ_QASA01000001.1"/>
</dbReference>
<sequence length="366" mass="42590">MSFKTIIYKLFSCINYYYYPTTLTRETKTVLQDRYRVSFTPEEIDFLKKSAATFDYHTDYTDGYWQKALYTVRLAKVTLLGNSGALVKQNKVIAESTFDAGRLGISPAYRSPAVMWNRHKPGLYTSVFHLPWAETSNFHWFYDCLPRVYILLQQVKEPVKLIVNQNLPAFQLETLQFVITDYPHITVVYQPKTAKWEIEHFIFPGFVTNHSSGFLPARIAHFLREKIWQGYQVQPQNAKTRLYISRSKARKRRILNENMLTEELVKLGFIIVHAEDLTYAQQVQLFYNAAIIVAPHGAGLTNILFSKHCRVLELHPADIMKPHYFLAAKALSFDYFYEMGSKADANLDFTVNVEEILKKYKMLLST</sequence>
<organism evidence="5 6">
    <name type="scientific">Adhaeribacter pallidiroseus</name>
    <dbReference type="NCBI Taxonomy" id="2072847"/>
    <lineage>
        <taxon>Bacteria</taxon>
        <taxon>Pseudomonadati</taxon>
        <taxon>Bacteroidota</taxon>
        <taxon>Cytophagia</taxon>
        <taxon>Cytophagales</taxon>
        <taxon>Hymenobacteraceae</taxon>
        <taxon>Adhaeribacter</taxon>
    </lineage>
</organism>
<keyword evidence="2" id="KW-0808">Transferase</keyword>
<keyword evidence="1" id="KW-0328">Glycosyltransferase</keyword>
<protein>
    <recommendedName>
        <fullName evidence="4">Glycosyltransferase 61 catalytic domain-containing protein</fullName>
    </recommendedName>
</protein>
<dbReference type="Proteomes" id="UP000253919">
    <property type="component" value="Unassembled WGS sequence"/>
</dbReference>
<comment type="caution">
    <text evidence="5">The sequence shown here is derived from an EMBL/GenBank/DDBJ whole genome shotgun (WGS) entry which is preliminary data.</text>
</comment>
<dbReference type="InterPro" id="IPR049625">
    <property type="entry name" value="Glyco_transf_61_cat"/>
</dbReference>
<dbReference type="EMBL" id="QASA01000001">
    <property type="protein sequence ID" value="RDC62015.1"/>
    <property type="molecule type" value="Genomic_DNA"/>
</dbReference>
<evidence type="ECO:0000256" key="3">
    <source>
        <dbReference type="ARBA" id="ARBA00023180"/>
    </source>
</evidence>
<accession>A0A369QEL1</accession>
<dbReference type="Pfam" id="PF04577">
    <property type="entry name" value="Glyco_transf_61"/>
    <property type="match status" value="1"/>
</dbReference>
<keyword evidence="3" id="KW-0325">Glycoprotein</keyword>
<dbReference type="PANTHER" id="PTHR20961">
    <property type="entry name" value="GLYCOSYLTRANSFERASE"/>
    <property type="match status" value="1"/>
</dbReference>